<evidence type="ECO:0000256" key="1">
    <source>
        <dbReference type="SAM" id="MobiDB-lite"/>
    </source>
</evidence>
<keyword evidence="2" id="KW-1185">Reference proteome</keyword>
<evidence type="ECO:0000313" key="2">
    <source>
        <dbReference type="Proteomes" id="UP000887566"/>
    </source>
</evidence>
<accession>A0A914WIJ1</accession>
<sequence>MAESSSEWNSLRLLMTTPFGTTTSSAPQIPEDDDLSSIPAILRPPPRRRHRPHLGNVIVEMDPLAHDNVSPSQQSPSDIAEDKL</sequence>
<evidence type="ECO:0000313" key="3">
    <source>
        <dbReference type="WBParaSite" id="PSAMB.scaffold4119size15633.g23484.t1"/>
    </source>
</evidence>
<reference evidence="3" key="1">
    <citation type="submission" date="2022-11" db="UniProtKB">
        <authorList>
            <consortium name="WormBaseParasite"/>
        </authorList>
    </citation>
    <scope>IDENTIFICATION</scope>
</reference>
<organism evidence="2 3">
    <name type="scientific">Plectus sambesii</name>
    <dbReference type="NCBI Taxonomy" id="2011161"/>
    <lineage>
        <taxon>Eukaryota</taxon>
        <taxon>Metazoa</taxon>
        <taxon>Ecdysozoa</taxon>
        <taxon>Nematoda</taxon>
        <taxon>Chromadorea</taxon>
        <taxon>Plectida</taxon>
        <taxon>Plectina</taxon>
        <taxon>Plectoidea</taxon>
        <taxon>Plectidae</taxon>
        <taxon>Plectus</taxon>
    </lineage>
</organism>
<feature type="region of interest" description="Disordered" evidence="1">
    <location>
        <begin position="19"/>
        <end position="84"/>
    </location>
</feature>
<name>A0A914WIJ1_9BILA</name>
<dbReference type="WBParaSite" id="PSAMB.scaffold4119size15633.g23484.t1">
    <property type="protein sequence ID" value="PSAMB.scaffold4119size15633.g23484.t1"/>
    <property type="gene ID" value="PSAMB.scaffold4119size15633.g23484"/>
</dbReference>
<proteinExistence type="predicted"/>
<protein>
    <submittedName>
        <fullName evidence="3">Uncharacterized protein</fullName>
    </submittedName>
</protein>
<dbReference type="AlphaFoldDB" id="A0A914WIJ1"/>
<dbReference type="Proteomes" id="UP000887566">
    <property type="component" value="Unplaced"/>
</dbReference>